<evidence type="ECO:0008006" key="4">
    <source>
        <dbReference type="Google" id="ProtNLM"/>
    </source>
</evidence>
<gene>
    <name evidence="2" type="ORF">LEP48_04275</name>
</gene>
<proteinExistence type="predicted"/>
<protein>
    <recommendedName>
        <fullName evidence="4">Lipoprotein</fullName>
    </recommendedName>
</protein>
<accession>A0ABS7ZBZ0</accession>
<keyword evidence="3" id="KW-1185">Reference proteome</keyword>
<feature type="chain" id="PRO_5046426657" description="Lipoprotein" evidence="1">
    <location>
        <begin position="23"/>
        <end position="154"/>
    </location>
</feature>
<comment type="caution">
    <text evidence="2">The sequence shown here is derived from an EMBL/GenBank/DDBJ whole genome shotgun (WGS) entry which is preliminary data.</text>
</comment>
<reference evidence="2 3" key="1">
    <citation type="submission" date="2021-09" db="EMBL/GenBank/DDBJ databases">
        <title>Isoptericola luteus sp. nov., a novel bacterium isolated from Harbin, the capital city of Heilongjiang province.</title>
        <authorList>
            <person name="Li J."/>
        </authorList>
    </citation>
    <scope>NUCLEOTIDE SEQUENCE [LARGE SCALE GENOMIC DNA]</scope>
    <source>
        <strain evidence="2 3">NEAU-Y5</strain>
    </source>
</reference>
<name>A0ABS7ZBZ0_9MICO</name>
<evidence type="ECO:0000313" key="3">
    <source>
        <dbReference type="Proteomes" id="UP001319870"/>
    </source>
</evidence>
<organism evidence="2 3">
    <name type="scientific">Isoptericola luteus</name>
    <dbReference type="NCBI Taxonomy" id="2879484"/>
    <lineage>
        <taxon>Bacteria</taxon>
        <taxon>Bacillati</taxon>
        <taxon>Actinomycetota</taxon>
        <taxon>Actinomycetes</taxon>
        <taxon>Micrococcales</taxon>
        <taxon>Promicromonosporaceae</taxon>
        <taxon>Isoptericola</taxon>
    </lineage>
</organism>
<dbReference type="EMBL" id="JAIXCQ010000002">
    <property type="protein sequence ID" value="MCA5892570.1"/>
    <property type="molecule type" value="Genomic_DNA"/>
</dbReference>
<sequence>MTIPARIGALLLCGVAALTLSACTTDAPAREAGEGTDLVGAVSISCSTPDGLTVAVYSVTRPAEGTPDFGPVWELSAHYPTCEATTEAPATSEAEVAAVGDGAESGHVYSRCASNEPTAPDVVGPVVLAPGQELTAAALLALCPDHPQASSWQG</sequence>
<evidence type="ECO:0000313" key="2">
    <source>
        <dbReference type="EMBL" id="MCA5892570.1"/>
    </source>
</evidence>
<dbReference type="RefSeq" id="WP_225564340.1">
    <property type="nucleotide sequence ID" value="NZ_JAIXCQ010000002.1"/>
</dbReference>
<feature type="signal peptide" evidence="1">
    <location>
        <begin position="1"/>
        <end position="22"/>
    </location>
</feature>
<keyword evidence="1" id="KW-0732">Signal</keyword>
<dbReference type="Proteomes" id="UP001319870">
    <property type="component" value="Unassembled WGS sequence"/>
</dbReference>
<dbReference type="PROSITE" id="PS51257">
    <property type="entry name" value="PROKAR_LIPOPROTEIN"/>
    <property type="match status" value="1"/>
</dbReference>
<evidence type="ECO:0000256" key="1">
    <source>
        <dbReference type="SAM" id="SignalP"/>
    </source>
</evidence>